<name>A0A645HRI6_9ZZZZ</name>
<reference evidence="1" key="1">
    <citation type="submission" date="2019-08" db="EMBL/GenBank/DDBJ databases">
        <authorList>
            <person name="Kucharzyk K."/>
            <person name="Murdoch R.W."/>
            <person name="Higgins S."/>
            <person name="Loffler F."/>
        </authorList>
    </citation>
    <scope>NUCLEOTIDE SEQUENCE</scope>
</reference>
<protein>
    <submittedName>
        <fullName evidence="1">Uncharacterized protein</fullName>
    </submittedName>
</protein>
<dbReference type="AlphaFoldDB" id="A0A645HRI6"/>
<evidence type="ECO:0000313" key="1">
    <source>
        <dbReference type="EMBL" id="MPN41567.1"/>
    </source>
</evidence>
<accession>A0A645HRI6</accession>
<dbReference type="EMBL" id="VSSQ01098715">
    <property type="protein sequence ID" value="MPN41567.1"/>
    <property type="molecule type" value="Genomic_DNA"/>
</dbReference>
<comment type="caution">
    <text evidence="1">The sequence shown here is derived from an EMBL/GenBank/DDBJ whole genome shotgun (WGS) entry which is preliminary data.</text>
</comment>
<organism evidence="1">
    <name type="scientific">bioreactor metagenome</name>
    <dbReference type="NCBI Taxonomy" id="1076179"/>
    <lineage>
        <taxon>unclassified sequences</taxon>
        <taxon>metagenomes</taxon>
        <taxon>ecological metagenomes</taxon>
    </lineage>
</organism>
<gene>
    <name evidence="1" type="ORF">SDC9_189120</name>
</gene>
<proteinExistence type="predicted"/>
<sequence>MTIGKEVLTNVAVRGCGGRIAQTLPGVNEVRRGDGFAVAPFDVVTQRGNHMRGAIRIVRNRDVFRLTKRERAIGIRAVEALIQVRDVDHAIDRLIHVRVERGRFRTNADLCAGACSCASDHTERQGNDHDNGKCQG</sequence>